<accession>A0A2A2TEF3</accession>
<dbReference type="Proteomes" id="UP000218238">
    <property type="component" value="Unassembled WGS sequence"/>
</dbReference>
<dbReference type="RefSeq" id="WP_095723676.1">
    <property type="nucleotide sequence ID" value="NZ_NTFS01000296.1"/>
</dbReference>
<sequence length="123" mass="13076">MADEIKTNPAEASTHDAQLLAENIVTGEEKAPSVNFEADYAAAQEMSVSEVAKTPEGAKLAEAAVAPKYEITKPEETETVAVETGNRDDFMDMANEMASGNEAITSVDDDLIKKALEMGKPGK</sequence>
<gene>
    <name evidence="1" type="ORF">CK510_21715</name>
</gene>
<dbReference type="EMBL" id="NTFS01000296">
    <property type="protein sequence ID" value="PAX52005.1"/>
    <property type="molecule type" value="Genomic_DNA"/>
</dbReference>
<dbReference type="AlphaFoldDB" id="A0A2A2TEF3"/>
<reference evidence="1 2" key="1">
    <citation type="submission" date="2017-08" db="EMBL/GenBank/DDBJ databases">
        <title>Draft genome sequence of filamentous cyanobacterium Calothrix elsteri CCALA 953.</title>
        <authorList>
            <person name="Gagunashvili A.N."/>
            <person name="Elster J."/>
            <person name="Andresson O.S."/>
        </authorList>
    </citation>
    <scope>NUCLEOTIDE SEQUENCE [LARGE SCALE GENOMIC DNA]</scope>
    <source>
        <strain evidence="1 2">CCALA 953</strain>
    </source>
</reference>
<comment type="caution">
    <text evidence="1">The sequence shown here is derived from an EMBL/GenBank/DDBJ whole genome shotgun (WGS) entry which is preliminary data.</text>
</comment>
<protein>
    <submittedName>
        <fullName evidence="1">Uncharacterized protein</fullName>
    </submittedName>
</protein>
<evidence type="ECO:0000313" key="2">
    <source>
        <dbReference type="Proteomes" id="UP000218238"/>
    </source>
</evidence>
<keyword evidence="2" id="KW-1185">Reference proteome</keyword>
<evidence type="ECO:0000313" key="1">
    <source>
        <dbReference type="EMBL" id="PAX52005.1"/>
    </source>
</evidence>
<proteinExistence type="predicted"/>
<dbReference type="OrthoDB" id="531088at2"/>
<name>A0A2A2TEF3_9CYAN</name>
<organism evidence="1 2">
    <name type="scientific">Brunnivagina elsteri CCALA 953</name>
    <dbReference type="NCBI Taxonomy" id="987040"/>
    <lineage>
        <taxon>Bacteria</taxon>
        <taxon>Bacillati</taxon>
        <taxon>Cyanobacteriota</taxon>
        <taxon>Cyanophyceae</taxon>
        <taxon>Nostocales</taxon>
        <taxon>Calotrichaceae</taxon>
        <taxon>Brunnivagina</taxon>
    </lineage>
</organism>